<keyword evidence="2" id="KW-0238">DNA-binding</keyword>
<sequence length="342" mass="37654">MKISIFDVAKRAGVSVVTVSRVLNDSPTVRENNRQKVRQAIKELDYRPNSAARSLARGKTGVIGLTLTTLQDSLFDGIVKCVNDALKEHGYFLALSIGPDTSDSDWGEGSNFLYQEDRVDGIIVLSPLKEENDVLELKRKKIPFVLVDNQLEDMSASVVNVDNYMGGLEATRHLLSLGHTKIAHIAGPELYRSARERKRGYIDAMAEAGHPPFLLVDSDFDIRSGFDIAKSWLAEGDRPTAVFAADDFIALGVIEAFRDAGLHVPRDLSVIGYDDQAFSSAIHPRLTTVRQPSEGMAQEAVKLLLKIVNGTQKRNASVKLEPKLIVRESTASPDGRTLEIDR</sequence>
<dbReference type="Gene3D" id="1.10.260.40">
    <property type="entry name" value="lambda repressor-like DNA-binding domains"/>
    <property type="match status" value="1"/>
</dbReference>
<dbReference type="Pfam" id="PF00356">
    <property type="entry name" value="LacI"/>
    <property type="match status" value="1"/>
</dbReference>
<dbReference type="PANTHER" id="PTHR30146:SF109">
    <property type="entry name" value="HTH-TYPE TRANSCRIPTIONAL REGULATOR GALS"/>
    <property type="match status" value="1"/>
</dbReference>
<dbReference type="RefSeq" id="WP_042234876.1">
    <property type="nucleotide sequence ID" value="NZ_CP026520.1"/>
</dbReference>
<dbReference type="OrthoDB" id="9775106at2"/>
<evidence type="ECO:0000313" key="7">
    <source>
        <dbReference type="Proteomes" id="UP000288943"/>
    </source>
</evidence>
<dbReference type="InterPro" id="IPR010982">
    <property type="entry name" value="Lambda_DNA-bd_dom_sf"/>
</dbReference>
<organism evidence="6 7">
    <name type="scientific">Paenibacillus chitinolyticus</name>
    <dbReference type="NCBI Taxonomy" id="79263"/>
    <lineage>
        <taxon>Bacteria</taxon>
        <taxon>Bacillati</taxon>
        <taxon>Bacillota</taxon>
        <taxon>Bacilli</taxon>
        <taxon>Bacillales</taxon>
        <taxon>Paenibacillaceae</taxon>
        <taxon>Paenibacillus</taxon>
    </lineage>
</organism>
<dbReference type="Proteomes" id="UP000288943">
    <property type="component" value="Chromosome"/>
</dbReference>
<evidence type="ECO:0000256" key="1">
    <source>
        <dbReference type="ARBA" id="ARBA00023015"/>
    </source>
</evidence>
<dbReference type="SUPFAM" id="SSF47413">
    <property type="entry name" value="lambda repressor-like DNA-binding domains"/>
    <property type="match status" value="1"/>
</dbReference>
<dbReference type="SMART" id="SM00354">
    <property type="entry name" value="HTH_LACI"/>
    <property type="match status" value="1"/>
</dbReference>
<dbReference type="InterPro" id="IPR046335">
    <property type="entry name" value="LacI/GalR-like_sensor"/>
</dbReference>
<dbReference type="PROSITE" id="PS50932">
    <property type="entry name" value="HTH_LACI_2"/>
    <property type="match status" value="1"/>
</dbReference>
<protein>
    <submittedName>
        <fullName evidence="6">LacI family transcriptional regulator</fullName>
    </submittedName>
</protein>
<dbReference type="GO" id="GO:0003700">
    <property type="term" value="F:DNA-binding transcription factor activity"/>
    <property type="evidence" value="ECO:0007669"/>
    <property type="project" value="TreeGrafter"/>
</dbReference>
<dbReference type="SUPFAM" id="SSF53822">
    <property type="entry name" value="Periplasmic binding protein-like I"/>
    <property type="match status" value="1"/>
</dbReference>
<dbReference type="GeneID" id="95378576"/>
<keyword evidence="1" id="KW-0805">Transcription regulation</keyword>
<keyword evidence="8" id="KW-1185">Reference proteome</keyword>
<dbReference type="InterPro" id="IPR000843">
    <property type="entry name" value="HTH_LacI"/>
</dbReference>
<reference evidence="6 7" key="1">
    <citation type="submission" date="2018-01" db="EMBL/GenBank/DDBJ databases">
        <title>The whole genome sequencing and assembly of Paenibacillus chitinolyticus KCCM 41400 strain.</title>
        <authorList>
            <person name="Kim J.-Y."/>
            <person name="Park M.-K."/>
            <person name="Lee Y.-J."/>
            <person name="Yi H."/>
            <person name="Bahn Y.-S."/>
            <person name="Kim J.F."/>
            <person name="Lee D.-W."/>
        </authorList>
    </citation>
    <scope>NUCLEOTIDE SEQUENCE [LARGE SCALE GENOMIC DNA]</scope>
    <source>
        <strain evidence="6 7">KCCM 41400</strain>
    </source>
</reference>
<dbReference type="PRINTS" id="PR00036">
    <property type="entry name" value="HTHLACI"/>
</dbReference>
<evidence type="ECO:0000313" key="5">
    <source>
        <dbReference type="EMBL" id="MCY9595278.1"/>
    </source>
</evidence>
<dbReference type="EMBL" id="JAMDMJ010000007">
    <property type="protein sequence ID" value="MCY9595278.1"/>
    <property type="molecule type" value="Genomic_DNA"/>
</dbReference>
<accession>A0A410X3N9</accession>
<proteinExistence type="predicted"/>
<dbReference type="GO" id="GO:0000976">
    <property type="term" value="F:transcription cis-regulatory region binding"/>
    <property type="evidence" value="ECO:0007669"/>
    <property type="project" value="TreeGrafter"/>
</dbReference>
<dbReference type="AlphaFoldDB" id="A0A410X3N9"/>
<dbReference type="CDD" id="cd06267">
    <property type="entry name" value="PBP1_LacI_sugar_binding-like"/>
    <property type="match status" value="1"/>
</dbReference>
<keyword evidence="3" id="KW-0804">Transcription</keyword>
<dbReference type="Pfam" id="PF13377">
    <property type="entry name" value="Peripla_BP_3"/>
    <property type="match status" value="1"/>
</dbReference>
<dbReference type="Proteomes" id="UP001527202">
    <property type="component" value="Unassembled WGS sequence"/>
</dbReference>
<evidence type="ECO:0000256" key="2">
    <source>
        <dbReference type="ARBA" id="ARBA00023125"/>
    </source>
</evidence>
<reference evidence="5 8" key="2">
    <citation type="submission" date="2022-05" db="EMBL/GenBank/DDBJ databases">
        <title>Genome Sequencing of Bee-Associated Microbes.</title>
        <authorList>
            <person name="Dunlap C."/>
        </authorList>
    </citation>
    <scope>NUCLEOTIDE SEQUENCE [LARGE SCALE GENOMIC DNA]</scope>
    <source>
        <strain evidence="5 8">NRRL B-23120</strain>
    </source>
</reference>
<evidence type="ECO:0000313" key="6">
    <source>
        <dbReference type="EMBL" id="QAV21244.1"/>
    </source>
</evidence>
<dbReference type="CDD" id="cd01392">
    <property type="entry name" value="HTH_LacI"/>
    <property type="match status" value="1"/>
</dbReference>
<evidence type="ECO:0000256" key="3">
    <source>
        <dbReference type="ARBA" id="ARBA00023163"/>
    </source>
</evidence>
<dbReference type="KEGG" id="pchi:PC41400_27695"/>
<dbReference type="PANTHER" id="PTHR30146">
    <property type="entry name" value="LACI-RELATED TRANSCRIPTIONAL REPRESSOR"/>
    <property type="match status" value="1"/>
</dbReference>
<dbReference type="Gene3D" id="3.40.50.2300">
    <property type="match status" value="2"/>
</dbReference>
<dbReference type="EMBL" id="CP026520">
    <property type="protein sequence ID" value="QAV21244.1"/>
    <property type="molecule type" value="Genomic_DNA"/>
</dbReference>
<name>A0A410X3N9_9BACL</name>
<dbReference type="InterPro" id="IPR028082">
    <property type="entry name" value="Peripla_BP_I"/>
</dbReference>
<gene>
    <name evidence="5" type="ORF">M5X16_05765</name>
    <name evidence="6" type="ORF">PC41400_27695</name>
</gene>
<dbReference type="PROSITE" id="PS00356">
    <property type="entry name" value="HTH_LACI_1"/>
    <property type="match status" value="1"/>
</dbReference>
<feature type="domain" description="HTH lacI-type" evidence="4">
    <location>
        <begin position="3"/>
        <end position="57"/>
    </location>
</feature>
<evidence type="ECO:0000313" key="8">
    <source>
        <dbReference type="Proteomes" id="UP001527202"/>
    </source>
</evidence>
<evidence type="ECO:0000259" key="4">
    <source>
        <dbReference type="PROSITE" id="PS50932"/>
    </source>
</evidence>